<organism evidence="2 3">
    <name type="scientific">Sphaeramia orbicularis</name>
    <name type="common">orbiculate cardinalfish</name>
    <dbReference type="NCBI Taxonomy" id="375764"/>
    <lineage>
        <taxon>Eukaryota</taxon>
        <taxon>Metazoa</taxon>
        <taxon>Chordata</taxon>
        <taxon>Craniata</taxon>
        <taxon>Vertebrata</taxon>
        <taxon>Euteleostomi</taxon>
        <taxon>Actinopterygii</taxon>
        <taxon>Neopterygii</taxon>
        <taxon>Teleostei</taxon>
        <taxon>Neoteleostei</taxon>
        <taxon>Acanthomorphata</taxon>
        <taxon>Gobiaria</taxon>
        <taxon>Kurtiformes</taxon>
        <taxon>Apogonoidei</taxon>
        <taxon>Apogonidae</taxon>
        <taxon>Apogoninae</taxon>
        <taxon>Sphaeramia</taxon>
    </lineage>
</organism>
<dbReference type="Proteomes" id="UP000472271">
    <property type="component" value="Chromosome 8"/>
</dbReference>
<protein>
    <recommendedName>
        <fullName evidence="1">Ig-like domain-containing protein</fullName>
    </recommendedName>
</protein>
<keyword evidence="3" id="KW-1185">Reference proteome</keyword>
<evidence type="ECO:0000259" key="1">
    <source>
        <dbReference type="PROSITE" id="PS50835"/>
    </source>
</evidence>
<dbReference type="AlphaFoldDB" id="A0A672YIR1"/>
<proteinExistence type="predicted"/>
<reference evidence="2" key="2">
    <citation type="submission" date="2025-08" db="UniProtKB">
        <authorList>
            <consortium name="Ensembl"/>
        </authorList>
    </citation>
    <scope>IDENTIFICATION</scope>
</reference>
<dbReference type="PROSITE" id="PS50835">
    <property type="entry name" value="IG_LIKE"/>
    <property type="match status" value="1"/>
</dbReference>
<dbReference type="InParanoid" id="A0A672YIR1"/>
<sequence length="82" mass="9191">MHTNKCPVRESIYVLNRLHVPTVQVVTVSEPSLSDTATLVCLVSGFFPPDIIVNWKKNGLNFHHLITSTVLHGKMQRVALIQ</sequence>
<evidence type="ECO:0000313" key="3">
    <source>
        <dbReference type="Proteomes" id="UP000472271"/>
    </source>
</evidence>
<dbReference type="InterPro" id="IPR036179">
    <property type="entry name" value="Ig-like_dom_sf"/>
</dbReference>
<dbReference type="Pfam" id="PF07654">
    <property type="entry name" value="C1-set"/>
    <property type="match status" value="1"/>
</dbReference>
<name>A0A672YIR1_9TELE</name>
<dbReference type="Ensembl" id="ENSSORT00005004584.1">
    <property type="protein sequence ID" value="ENSSORP00005004451.1"/>
    <property type="gene ID" value="ENSSORG00005002699.1"/>
</dbReference>
<dbReference type="Gene3D" id="2.60.40.10">
    <property type="entry name" value="Immunoglobulins"/>
    <property type="match status" value="1"/>
</dbReference>
<dbReference type="InterPro" id="IPR007110">
    <property type="entry name" value="Ig-like_dom"/>
</dbReference>
<dbReference type="SUPFAM" id="SSF48726">
    <property type="entry name" value="Immunoglobulin"/>
    <property type="match status" value="1"/>
</dbReference>
<dbReference type="CDD" id="cd00098">
    <property type="entry name" value="IgC1"/>
    <property type="match status" value="1"/>
</dbReference>
<dbReference type="InterPro" id="IPR003597">
    <property type="entry name" value="Ig_C1-set"/>
</dbReference>
<dbReference type="InterPro" id="IPR013783">
    <property type="entry name" value="Ig-like_fold"/>
</dbReference>
<accession>A0A672YIR1</accession>
<dbReference type="InterPro" id="IPR050160">
    <property type="entry name" value="MHC/Immunoglobulin"/>
</dbReference>
<reference evidence="2" key="1">
    <citation type="submission" date="2019-06" db="EMBL/GenBank/DDBJ databases">
        <authorList>
            <consortium name="Wellcome Sanger Institute Data Sharing"/>
        </authorList>
    </citation>
    <scope>NUCLEOTIDE SEQUENCE [LARGE SCALE GENOMIC DNA]</scope>
</reference>
<evidence type="ECO:0000313" key="2">
    <source>
        <dbReference type="Ensembl" id="ENSSORP00005004451.1"/>
    </source>
</evidence>
<feature type="domain" description="Ig-like" evidence="1">
    <location>
        <begin position="21"/>
        <end position="82"/>
    </location>
</feature>
<reference evidence="2" key="3">
    <citation type="submission" date="2025-09" db="UniProtKB">
        <authorList>
            <consortium name="Ensembl"/>
        </authorList>
    </citation>
    <scope>IDENTIFICATION</scope>
</reference>
<dbReference type="PANTHER" id="PTHR19944">
    <property type="entry name" value="MHC CLASS II-RELATED"/>
    <property type="match status" value="1"/>
</dbReference>